<dbReference type="AlphaFoldDB" id="A0A5B9W1S5"/>
<reference evidence="1 2" key="1">
    <citation type="submission" date="2019-08" db="EMBL/GenBank/DDBJ databases">
        <title>Deep-cultivation of Planctomycetes and their phenomic and genomic characterization uncovers novel biology.</title>
        <authorList>
            <person name="Wiegand S."/>
            <person name="Jogler M."/>
            <person name="Boedeker C."/>
            <person name="Pinto D."/>
            <person name="Vollmers J."/>
            <person name="Rivas-Marin E."/>
            <person name="Kohn T."/>
            <person name="Peeters S.H."/>
            <person name="Heuer A."/>
            <person name="Rast P."/>
            <person name="Oberbeckmann S."/>
            <person name="Bunk B."/>
            <person name="Jeske O."/>
            <person name="Meyerdierks A."/>
            <person name="Storesund J.E."/>
            <person name="Kallscheuer N."/>
            <person name="Luecker S."/>
            <person name="Lage O.M."/>
            <person name="Pohl T."/>
            <person name="Merkel B.J."/>
            <person name="Hornburger P."/>
            <person name="Mueller R.-W."/>
            <person name="Bruemmer F."/>
            <person name="Labrenz M."/>
            <person name="Spormann A.M."/>
            <person name="Op den Camp H."/>
            <person name="Overmann J."/>
            <person name="Amann R."/>
            <person name="Jetten M.S.M."/>
            <person name="Mascher T."/>
            <person name="Medema M.H."/>
            <person name="Devos D.P."/>
            <person name="Kaster A.-K."/>
            <person name="Ovreas L."/>
            <person name="Rohde M."/>
            <person name="Galperin M.Y."/>
            <person name="Jogler C."/>
        </authorList>
    </citation>
    <scope>NUCLEOTIDE SEQUENCE [LARGE SCALE GENOMIC DNA]</scope>
    <source>
        <strain evidence="1 2">OJF2</strain>
    </source>
</reference>
<dbReference type="SUPFAM" id="SSF57938">
    <property type="entry name" value="DnaJ/Hsp40 cysteine-rich domain"/>
    <property type="match status" value="1"/>
</dbReference>
<dbReference type="Pfam" id="PF15777">
    <property type="entry name" value="Anti-TRAP"/>
    <property type="match status" value="1"/>
</dbReference>
<dbReference type="OrthoDB" id="7449554at2"/>
<organism evidence="1 2">
    <name type="scientific">Aquisphaera giovannonii</name>
    <dbReference type="NCBI Taxonomy" id="406548"/>
    <lineage>
        <taxon>Bacteria</taxon>
        <taxon>Pseudomonadati</taxon>
        <taxon>Planctomycetota</taxon>
        <taxon>Planctomycetia</taxon>
        <taxon>Isosphaerales</taxon>
        <taxon>Isosphaeraceae</taxon>
        <taxon>Aquisphaera</taxon>
    </lineage>
</organism>
<gene>
    <name evidence="1" type="ORF">OJF2_27190</name>
</gene>
<evidence type="ECO:0000313" key="2">
    <source>
        <dbReference type="Proteomes" id="UP000324233"/>
    </source>
</evidence>
<keyword evidence="2" id="KW-1185">Reference proteome</keyword>
<dbReference type="EMBL" id="CP042997">
    <property type="protein sequence ID" value="QEH34184.1"/>
    <property type="molecule type" value="Genomic_DNA"/>
</dbReference>
<dbReference type="Gene3D" id="6.20.20.10">
    <property type="match status" value="1"/>
</dbReference>
<dbReference type="Proteomes" id="UP000324233">
    <property type="component" value="Chromosome"/>
</dbReference>
<sequence>MEFVDIYVPCPLCEGHGRLPERASVPRTRTCPECDGSGLRPTSEGRVILDLLKVTGIWDLMPGH</sequence>
<evidence type="ECO:0000313" key="1">
    <source>
        <dbReference type="EMBL" id="QEH34184.1"/>
    </source>
</evidence>
<proteinExistence type="predicted"/>
<protein>
    <recommendedName>
        <fullName evidence="3">Chaperone protein DnaJ</fullName>
    </recommendedName>
</protein>
<name>A0A5B9W1S5_9BACT</name>
<dbReference type="RefSeq" id="WP_148594143.1">
    <property type="nucleotide sequence ID" value="NZ_CP042997.1"/>
</dbReference>
<evidence type="ECO:0008006" key="3">
    <source>
        <dbReference type="Google" id="ProtNLM"/>
    </source>
</evidence>
<dbReference type="InterPro" id="IPR031538">
    <property type="entry name" value="Anti-TRAP"/>
</dbReference>
<accession>A0A5B9W1S5</accession>
<dbReference type="KEGG" id="agv:OJF2_27190"/>
<dbReference type="InterPro" id="IPR036410">
    <property type="entry name" value="HSP_DnaJ_Cys-rich_dom_sf"/>
</dbReference>